<keyword evidence="3 6" id="KW-0378">Hydrolase</keyword>
<dbReference type="InterPro" id="IPR024087">
    <property type="entry name" value="Creatininase-like_sf"/>
</dbReference>
<dbReference type="EC" id="3.5.2.10" evidence="6"/>
<evidence type="ECO:0000313" key="6">
    <source>
        <dbReference type="EMBL" id="OPJ65205.1"/>
    </source>
</evidence>
<dbReference type="EMBL" id="MZGV01000001">
    <property type="protein sequence ID" value="OPJ65205.1"/>
    <property type="molecule type" value="Genomic_DNA"/>
</dbReference>
<comment type="caution">
    <text evidence="6">The sequence shown here is derived from an EMBL/GenBank/DDBJ whole genome shotgun (WGS) entry which is preliminary data.</text>
</comment>
<gene>
    <name evidence="6" type="primary">crnA</name>
    <name evidence="6" type="ORF">CLORY_02050</name>
</gene>
<keyword evidence="2" id="KW-0479">Metal-binding</keyword>
<name>A0A1V4IZL2_9CLOT</name>
<accession>A0A1V4IZL2</accession>
<dbReference type="GO" id="GO:0009231">
    <property type="term" value="P:riboflavin biosynthetic process"/>
    <property type="evidence" value="ECO:0007669"/>
    <property type="project" value="TreeGrafter"/>
</dbReference>
<dbReference type="Pfam" id="PF02633">
    <property type="entry name" value="Creatininase"/>
    <property type="match status" value="1"/>
</dbReference>
<organism evidence="6 7">
    <name type="scientific">Clostridium oryzae</name>
    <dbReference type="NCBI Taxonomy" id="1450648"/>
    <lineage>
        <taxon>Bacteria</taxon>
        <taxon>Bacillati</taxon>
        <taxon>Bacillota</taxon>
        <taxon>Clostridia</taxon>
        <taxon>Eubacteriales</taxon>
        <taxon>Clostridiaceae</taxon>
        <taxon>Clostridium</taxon>
    </lineage>
</organism>
<dbReference type="AlphaFoldDB" id="A0A1V4IZL2"/>
<dbReference type="InterPro" id="IPR003785">
    <property type="entry name" value="Creatininase/forma_Hydrolase"/>
</dbReference>
<keyword evidence="7" id="KW-1185">Reference proteome</keyword>
<dbReference type="OrthoDB" id="9801445at2"/>
<evidence type="ECO:0000256" key="4">
    <source>
        <dbReference type="ARBA" id="ARBA00022833"/>
    </source>
</evidence>
<evidence type="ECO:0000256" key="1">
    <source>
        <dbReference type="ARBA" id="ARBA00001947"/>
    </source>
</evidence>
<dbReference type="GO" id="GO:0047789">
    <property type="term" value="F:creatininase activity"/>
    <property type="evidence" value="ECO:0007669"/>
    <property type="project" value="UniProtKB-EC"/>
</dbReference>
<dbReference type="SUPFAM" id="SSF102215">
    <property type="entry name" value="Creatininase"/>
    <property type="match status" value="1"/>
</dbReference>
<dbReference type="GO" id="GO:0046872">
    <property type="term" value="F:metal ion binding"/>
    <property type="evidence" value="ECO:0007669"/>
    <property type="project" value="UniProtKB-KW"/>
</dbReference>
<protein>
    <submittedName>
        <fullName evidence="6">Creatinine amidohydrolase</fullName>
        <ecNumber evidence="6">3.5.2.10</ecNumber>
    </submittedName>
</protein>
<comment type="cofactor">
    <cofactor evidence="1">
        <name>Zn(2+)</name>
        <dbReference type="ChEBI" id="CHEBI:29105"/>
    </cofactor>
</comment>
<reference evidence="6 7" key="1">
    <citation type="submission" date="2017-03" db="EMBL/GenBank/DDBJ databases">
        <title>Genome sequence of Clostridium oryzae DSM 28571.</title>
        <authorList>
            <person name="Poehlein A."/>
            <person name="Daniel R."/>
        </authorList>
    </citation>
    <scope>NUCLEOTIDE SEQUENCE [LARGE SCALE GENOMIC DNA]</scope>
    <source>
        <strain evidence="6 7">DSM 28571</strain>
    </source>
</reference>
<dbReference type="GO" id="GO:0016811">
    <property type="term" value="F:hydrolase activity, acting on carbon-nitrogen (but not peptide) bonds, in linear amides"/>
    <property type="evidence" value="ECO:0007669"/>
    <property type="project" value="TreeGrafter"/>
</dbReference>
<evidence type="ECO:0000256" key="5">
    <source>
        <dbReference type="ARBA" id="ARBA00024029"/>
    </source>
</evidence>
<comment type="similarity">
    <text evidence="5">Belongs to the creatininase superfamily.</text>
</comment>
<dbReference type="STRING" id="1450648.CLORY_02050"/>
<proteinExistence type="inferred from homology"/>
<dbReference type="PANTHER" id="PTHR35005:SF1">
    <property type="entry name" value="2-AMINO-5-FORMYLAMINO-6-RIBOSYLAMINOPYRIMIDIN-4(3H)-ONE 5'-MONOPHOSPHATE DEFORMYLASE"/>
    <property type="match status" value="1"/>
</dbReference>
<evidence type="ECO:0000256" key="2">
    <source>
        <dbReference type="ARBA" id="ARBA00022723"/>
    </source>
</evidence>
<evidence type="ECO:0000256" key="3">
    <source>
        <dbReference type="ARBA" id="ARBA00022801"/>
    </source>
</evidence>
<dbReference type="RefSeq" id="WP_139375937.1">
    <property type="nucleotide sequence ID" value="NZ_MZGV01000001.1"/>
</dbReference>
<keyword evidence="4" id="KW-0862">Zinc</keyword>
<sequence>MIQNVMEIRWNDLQEMDMNKTVLFIGIAPIEEHGRHLPLGVDIYETQFWMDNTMKKLENEFSEYTFITLPVIPYGHAVMNGFRGNIHLSQKLFYDLILATLRNVVEWGVKNIIVISGHADPRHTIAIEQACESIKKESGVIAFAPMGAIFSGKVLLKTEDAICVEKQMKQFSDDFHAGWIETSNMLEIRPDLVHDNYKDQPDIKINGRDMIIPQVVSAATKDYGHLGCPKEASKEIGRILNEWTIQRIMHCVAAYLRRTDYDIYEHHQLYNIPSLRVKEEN</sequence>
<dbReference type="Gene3D" id="3.40.50.10310">
    <property type="entry name" value="Creatininase"/>
    <property type="match status" value="1"/>
</dbReference>
<evidence type="ECO:0000313" key="7">
    <source>
        <dbReference type="Proteomes" id="UP000190080"/>
    </source>
</evidence>
<dbReference type="PANTHER" id="PTHR35005">
    <property type="entry name" value="3-DEHYDRO-SCYLLO-INOSOSE HYDROLASE"/>
    <property type="match status" value="1"/>
</dbReference>
<dbReference type="Proteomes" id="UP000190080">
    <property type="component" value="Unassembled WGS sequence"/>
</dbReference>